<feature type="region of interest" description="Disordered" evidence="1">
    <location>
        <begin position="1"/>
        <end position="70"/>
    </location>
</feature>
<name>A0A9P7NB00_9HYPO</name>
<dbReference type="Proteomes" id="UP000748025">
    <property type="component" value="Unassembled WGS sequence"/>
</dbReference>
<evidence type="ECO:0000313" key="2">
    <source>
        <dbReference type="EMBL" id="KAG6004278.1"/>
    </source>
</evidence>
<dbReference type="EMBL" id="SRPW01001237">
    <property type="protein sequence ID" value="KAG6004278.1"/>
    <property type="molecule type" value="Genomic_DNA"/>
</dbReference>
<accession>A0A9P7NB00</accession>
<sequence length="104" mass="11414">MLHHRTTPTANSLLHRTAGPAARSIGRVAPSMRELPPQSPMDDRMPLPTEQTPQKAAFTTSTPDLVAVSPSSASKMRATLWQKHNREWRVAPDSSAFDQTTSPI</sequence>
<protein>
    <submittedName>
        <fullName evidence="2">Uncharacterized protein</fullName>
    </submittedName>
</protein>
<proteinExistence type="predicted"/>
<reference evidence="2" key="1">
    <citation type="journal article" date="2020" name="bioRxiv">
        <title>Whole genome comparisons of ergot fungi reveals the divergence and evolution of species within the genus Claviceps are the result of varying mechanisms driving genome evolution and host range expansion.</title>
        <authorList>
            <person name="Wyka S.A."/>
            <person name="Mondo S.J."/>
            <person name="Liu M."/>
            <person name="Dettman J."/>
            <person name="Nalam V."/>
            <person name="Broders K.D."/>
        </authorList>
    </citation>
    <scope>NUCLEOTIDE SEQUENCE</scope>
    <source>
        <strain evidence="2">CCC 602</strain>
    </source>
</reference>
<comment type="caution">
    <text evidence="2">The sequence shown here is derived from an EMBL/GenBank/DDBJ whole genome shotgun (WGS) entry which is preliminary data.</text>
</comment>
<keyword evidence="3" id="KW-1185">Reference proteome</keyword>
<evidence type="ECO:0000313" key="3">
    <source>
        <dbReference type="Proteomes" id="UP000748025"/>
    </source>
</evidence>
<feature type="compositionally biased region" description="Polar residues" evidence="1">
    <location>
        <begin position="49"/>
        <end position="70"/>
    </location>
</feature>
<evidence type="ECO:0000256" key="1">
    <source>
        <dbReference type="SAM" id="MobiDB-lite"/>
    </source>
</evidence>
<gene>
    <name evidence="2" type="ORF">E4U43_000769</name>
</gene>
<organism evidence="2 3">
    <name type="scientific">Claviceps pusilla</name>
    <dbReference type="NCBI Taxonomy" id="123648"/>
    <lineage>
        <taxon>Eukaryota</taxon>
        <taxon>Fungi</taxon>
        <taxon>Dikarya</taxon>
        <taxon>Ascomycota</taxon>
        <taxon>Pezizomycotina</taxon>
        <taxon>Sordariomycetes</taxon>
        <taxon>Hypocreomycetidae</taxon>
        <taxon>Hypocreales</taxon>
        <taxon>Clavicipitaceae</taxon>
        <taxon>Claviceps</taxon>
    </lineage>
</organism>
<dbReference type="AlphaFoldDB" id="A0A9P7NB00"/>